<feature type="transmembrane region" description="Helical" evidence="1">
    <location>
        <begin position="13"/>
        <end position="36"/>
    </location>
</feature>
<keyword evidence="3" id="KW-1185">Reference proteome</keyword>
<evidence type="ECO:0000313" key="3">
    <source>
        <dbReference type="Proteomes" id="UP001055955"/>
    </source>
</evidence>
<dbReference type="EMBL" id="CP092900">
    <property type="protein sequence ID" value="UTC24591.1"/>
    <property type="molecule type" value="Genomic_DNA"/>
</dbReference>
<sequence>MKENNPPGTKPNFLGRIFVLIASLLSFFIYTIVCVYNKRWILPGFLLEKPKEKLKVSDSEKVGPMSAASIRRDGNDVYVQSRSKISFMQLNLSGNYHLFHNTYVPTQSGSDEHGRNLSCDQMDEEVFWTLRYSLKDMDKDALNEFYKDLSAVSMSKYKLSGGAPAFDRKFAIREAYGFFGRVNGEQMLLSVYMSQDCEFFKKTKLGEVLKGLANETYRERPMRPVG</sequence>
<evidence type="ECO:0000313" key="2">
    <source>
        <dbReference type="EMBL" id="UTC24591.1"/>
    </source>
</evidence>
<reference evidence="2 3" key="1">
    <citation type="journal article" date="2022" name="Nat. Microbiol.">
        <title>The microbiome of a bacterivorous marine choanoflagellate contains a resource-demanding obligate bacterial associate.</title>
        <authorList>
            <person name="Needham D.M."/>
            <person name="Poirier C."/>
            <person name="Bachy C."/>
            <person name="George E.E."/>
            <person name="Wilken S."/>
            <person name="Yung C.C.M."/>
            <person name="Limardo A.J."/>
            <person name="Morando M."/>
            <person name="Sudek L."/>
            <person name="Malmstrom R.R."/>
            <person name="Keeling P.J."/>
            <person name="Santoro A.E."/>
            <person name="Worden A.Z."/>
        </authorList>
    </citation>
    <scope>NUCLEOTIDE SEQUENCE [LARGE SCALE GENOMIC DNA]</scope>
    <source>
        <strain evidence="2 3">Comchoano-1</strain>
    </source>
</reference>
<dbReference type="Proteomes" id="UP001055955">
    <property type="component" value="Chromosome"/>
</dbReference>
<gene>
    <name evidence="2" type="ORF">MMH89_00220</name>
</gene>
<evidence type="ECO:0000256" key="1">
    <source>
        <dbReference type="SAM" id="Phobius"/>
    </source>
</evidence>
<name>A0ABY5DJZ6_9GAMM</name>
<accession>A0ABY5DJZ6</accession>
<organism evidence="2 3">
    <name type="scientific">Candidatus Comchoanobacter bicostacola</name>
    <dbReference type="NCBI Taxonomy" id="2919598"/>
    <lineage>
        <taxon>Bacteria</taxon>
        <taxon>Pseudomonadati</taxon>
        <taxon>Pseudomonadota</taxon>
        <taxon>Gammaproteobacteria</taxon>
        <taxon>Candidatus Comchoanobacterales</taxon>
        <taxon>Candidatus Comchoanobacteraceae</taxon>
        <taxon>Candidatus Comchoanobacter</taxon>
    </lineage>
</organism>
<keyword evidence="1" id="KW-0472">Membrane</keyword>
<keyword evidence="1" id="KW-0812">Transmembrane</keyword>
<keyword evidence="1" id="KW-1133">Transmembrane helix</keyword>
<protein>
    <submittedName>
        <fullName evidence="2">Uncharacterized protein</fullName>
    </submittedName>
</protein>
<proteinExistence type="predicted"/>
<dbReference type="RefSeq" id="WP_258568375.1">
    <property type="nucleotide sequence ID" value="NZ_CP092900.1"/>
</dbReference>